<dbReference type="Pfam" id="PF06693">
    <property type="entry name" value="DUF1190"/>
    <property type="match status" value="1"/>
</dbReference>
<sequence>MKRSKFAGLALMGAAPFFLLACDSQPQQRSLASTATAYQSVQACIDAGIYTPRACEDGFDAARRQLPRYGSQEHCEQQFERCDQVGGGSIFVPAMTGFMVGHMIGSSGRQTAYHQPIYYDRATRGDWDRAVSSARARMPQHTVDSNNRQQPRATTNSRSGFGSGAAARGGWGS</sequence>
<gene>
    <name evidence="3" type="ORF">CAL65_13250</name>
</gene>
<evidence type="ECO:0000256" key="2">
    <source>
        <dbReference type="SAM" id="SignalP"/>
    </source>
</evidence>
<feature type="compositionally biased region" description="Polar residues" evidence="1">
    <location>
        <begin position="142"/>
        <end position="156"/>
    </location>
</feature>
<proteinExistence type="predicted"/>
<dbReference type="RefSeq" id="WP_116304028.1">
    <property type="nucleotide sequence ID" value="NZ_NFZV01000037.1"/>
</dbReference>
<accession>A0A3E0WU01</accession>
<protein>
    <recommendedName>
        <fullName evidence="5">DUF1190 domain-containing protein</fullName>
    </recommendedName>
</protein>
<dbReference type="EMBL" id="NFZW01000012">
    <property type="protein sequence ID" value="RFA35437.1"/>
    <property type="molecule type" value="Genomic_DNA"/>
</dbReference>
<evidence type="ECO:0000256" key="1">
    <source>
        <dbReference type="SAM" id="MobiDB-lite"/>
    </source>
</evidence>
<dbReference type="Proteomes" id="UP000256763">
    <property type="component" value="Unassembled WGS sequence"/>
</dbReference>
<organism evidence="3 4">
    <name type="scientific">Alkalilimnicola ehrlichii</name>
    <dbReference type="NCBI Taxonomy" id="351052"/>
    <lineage>
        <taxon>Bacteria</taxon>
        <taxon>Pseudomonadati</taxon>
        <taxon>Pseudomonadota</taxon>
        <taxon>Gammaproteobacteria</taxon>
        <taxon>Chromatiales</taxon>
        <taxon>Ectothiorhodospiraceae</taxon>
        <taxon>Alkalilimnicola</taxon>
    </lineage>
</organism>
<evidence type="ECO:0000313" key="4">
    <source>
        <dbReference type="Proteomes" id="UP000256763"/>
    </source>
</evidence>
<dbReference type="AlphaFoldDB" id="A0A3E0WU01"/>
<keyword evidence="2" id="KW-0732">Signal</keyword>
<dbReference type="PROSITE" id="PS51257">
    <property type="entry name" value="PROKAR_LIPOPROTEIN"/>
    <property type="match status" value="1"/>
</dbReference>
<feature type="chain" id="PRO_5017638157" description="DUF1190 domain-containing protein" evidence="2">
    <location>
        <begin position="22"/>
        <end position="173"/>
    </location>
</feature>
<reference evidence="4" key="1">
    <citation type="submission" date="2017-05" db="EMBL/GenBank/DDBJ databases">
        <authorList>
            <person name="Sharma S."/>
            <person name="Sidhu C."/>
            <person name="Pinnaka A.K."/>
        </authorList>
    </citation>
    <scope>NUCLEOTIDE SEQUENCE [LARGE SCALE GENOMIC DNA]</scope>
    <source>
        <strain evidence="4">AK93</strain>
    </source>
</reference>
<evidence type="ECO:0000313" key="3">
    <source>
        <dbReference type="EMBL" id="RFA35437.1"/>
    </source>
</evidence>
<comment type="caution">
    <text evidence="3">The sequence shown here is derived from an EMBL/GenBank/DDBJ whole genome shotgun (WGS) entry which is preliminary data.</text>
</comment>
<feature type="compositionally biased region" description="Gly residues" evidence="1">
    <location>
        <begin position="161"/>
        <end position="173"/>
    </location>
</feature>
<feature type="region of interest" description="Disordered" evidence="1">
    <location>
        <begin position="132"/>
        <end position="173"/>
    </location>
</feature>
<evidence type="ECO:0008006" key="5">
    <source>
        <dbReference type="Google" id="ProtNLM"/>
    </source>
</evidence>
<dbReference type="InterPro" id="IPR009576">
    <property type="entry name" value="Biofilm_formation_YgiB"/>
</dbReference>
<feature type="signal peptide" evidence="2">
    <location>
        <begin position="1"/>
        <end position="21"/>
    </location>
</feature>
<keyword evidence="4" id="KW-1185">Reference proteome</keyword>
<dbReference type="OrthoDB" id="5903948at2"/>
<name>A0A3E0WU01_9GAMM</name>